<proteinExistence type="inferred from homology"/>
<organism evidence="5 6">
    <name type="scientific">[Clostridium] fimetarium</name>
    <dbReference type="NCBI Taxonomy" id="99656"/>
    <lineage>
        <taxon>Bacteria</taxon>
        <taxon>Bacillati</taxon>
        <taxon>Bacillota</taxon>
        <taxon>Clostridia</taxon>
        <taxon>Lachnospirales</taxon>
        <taxon>Lachnospiraceae</taxon>
    </lineage>
</organism>
<comment type="similarity">
    <text evidence="1">Belongs to the LacAB/RpiB family.</text>
</comment>
<dbReference type="SUPFAM" id="SSF89623">
    <property type="entry name" value="Ribose/Galactose isomerase RpiB/AlsB"/>
    <property type="match status" value="1"/>
</dbReference>
<feature type="binding site" evidence="4">
    <location>
        <begin position="66"/>
        <end position="70"/>
    </location>
    <ligand>
        <name>D-ribulose 5-phosphate</name>
        <dbReference type="ChEBI" id="CHEBI:58121"/>
    </ligand>
</feature>
<dbReference type="Pfam" id="PF02502">
    <property type="entry name" value="LacAB_rpiB"/>
    <property type="match status" value="1"/>
</dbReference>
<dbReference type="NCBIfam" id="TIGR00689">
    <property type="entry name" value="rpiB_lacA_lacB"/>
    <property type="match status" value="1"/>
</dbReference>
<feature type="binding site" evidence="4">
    <location>
        <position position="99"/>
    </location>
    <ligand>
        <name>D-ribulose 5-phosphate</name>
        <dbReference type="ChEBI" id="CHEBI:58121"/>
    </ligand>
</feature>
<dbReference type="GO" id="GO:0009052">
    <property type="term" value="P:pentose-phosphate shunt, non-oxidative branch"/>
    <property type="evidence" value="ECO:0007669"/>
    <property type="project" value="TreeGrafter"/>
</dbReference>
<dbReference type="STRING" id="99656.SAMN05421659_10161"/>
<feature type="binding site" evidence="4">
    <location>
        <begin position="8"/>
        <end position="9"/>
    </location>
    <ligand>
        <name>D-ribulose 5-phosphate</name>
        <dbReference type="ChEBI" id="CHEBI:58121"/>
    </ligand>
</feature>
<dbReference type="PANTHER" id="PTHR30345">
    <property type="entry name" value="RIBOSE-5-PHOSPHATE ISOMERASE B"/>
    <property type="match status" value="1"/>
</dbReference>
<gene>
    <name evidence="5" type="ORF">SAMN05421659_10161</name>
</gene>
<evidence type="ECO:0000256" key="1">
    <source>
        <dbReference type="ARBA" id="ARBA00008754"/>
    </source>
</evidence>
<dbReference type="RefSeq" id="WP_092449412.1">
    <property type="nucleotide sequence ID" value="NZ_FOJI01000001.1"/>
</dbReference>
<evidence type="ECO:0000256" key="2">
    <source>
        <dbReference type="ARBA" id="ARBA00023235"/>
    </source>
</evidence>
<feature type="binding site" evidence="4">
    <location>
        <position position="137"/>
    </location>
    <ligand>
        <name>D-ribulose 5-phosphate</name>
        <dbReference type="ChEBI" id="CHEBI:58121"/>
    </ligand>
</feature>
<feature type="active site" description="Proton donor" evidence="3">
    <location>
        <position position="98"/>
    </location>
</feature>
<sequence>MQIALGCDHGGFELKQQIISYLKKEGIEFKDFGCNDVKSCDYPDYAKVVANSVVNGECKLGILICGTGIGMSIAANKVTGVRAALCGDCFSAEATRQHNNANILCLGARVTGDGHALKIVDTFIHTDFSNDERHIRRIGLIEE</sequence>
<keyword evidence="2 5" id="KW-0413">Isomerase</keyword>
<dbReference type="GO" id="GO:0004751">
    <property type="term" value="F:ribose-5-phosphate isomerase activity"/>
    <property type="evidence" value="ECO:0007669"/>
    <property type="project" value="TreeGrafter"/>
</dbReference>
<evidence type="ECO:0000256" key="4">
    <source>
        <dbReference type="PIRSR" id="PIRSR005384-2"/>
    </source>
</evidence>
<dbReference type="PANTHER" id="PTHR30345:SF0">
    <property type="entry name" value="DNA DAMAGE-REPAIR_TOLERATION PROTEIN DRT102"/>
    <property type="match status" value="1"/>
</dbReference>
<dbReference type="NCBIfam" id="TIGR01120">
    <property type="entry name" value="rpiB"/>
    <property type="match status" value="1"/>
</dbReference>
<dbReference type="AlphaFoldDB" id="A0A1I0M224"/>
<dbReference type="Gene3D" id="3.40.1400.10">
    <property type="entry name" value="Sugar-phosphate isomerase, RpiB/LacA/LacB"/>
    <property type="match status" value="1"/>
</dbReference>
<feature type="active site" description="Proton acceptor" evidence="3">
    <location>
        <position position="65"/>
    </location>
</feature>
<accession>A0A1I0M224</accession>
<dbReference type="InterPro" id="IPR003500">
    <property type="entry name" value="RpiB_LacA_LacB"/>
</dbReference>
<feature type="binding site" evidence="4">
    <location>
        <position position="109"/>
    </location>
    <ligand>
        <name>D-ribulose 5-phosphate</name>
        <dbReference type="ChEBI" id="CHEBI:58121"/>
    </ligand>
</feature>
<dbReference type="InterPro" id="IPR036569">
    <property type="entry name" value="RpiB_LacA_LacB_sf"/>
</dbReference>
<dbReference type="OrthoDB" id="1778624at2"/>
<keyword evidence="6" id="KW-1185">Reference proteome</keyword>
<reference evidence="5 6" key="1">
    <citation type="submission" date="2016-10" db="EMBL/GenBank/DDBJ databases">
        <authorList>
            <person name="de Groot N.N."/>
        </authorList>
    </citation>
    <scope>NUCLEOTIDE SEQUENCE [LARGE SCALE GENOMIC DNA]</scope>
    <source>
        <strain evidence="5 6">DSM 9179</strain>
    </source>
</reference>
<dbReference type="Proteomes" id="UP000199701">
    <property type="component" value="Unassembled WGS sequence"/>
</dbReference>
<protein>
    <submittedName>
        <fullName evidence="5">Ribose 5-phosphate isomerase B</fullName>
    </submittedName>
</protein>
<evidence type="ECO:0000256" key="3">
    <source>
        <dbReference type="PIRSR" id="PIRSR005384-1"/>
    </source>
</evidence>
<evidence type="ECO:0000313" key="5">
    <source>
        <dbReference type="EMBL" id="SEV81994.1"/>
    </source>
</evidence>
<dbReference type="NCBIfam" id="NF004051">
    <property type="entry name" value="PRK05571.1"/>
    <property type="match status" value="1"/>
</dbReference>
<dbReference type="InterPro" id="IPR004785">
    <property type="entry name" value="RpiB"/>
</dbReference>
<dbReference type="GO" id="GO:0019316">
    <property type="term" value="P:D-allose catabolic process"/>
    <property type="evidence" value="ECO:0007669"/>
    <property type="project" value="TreeGrafter"/>
</dbReference>
<dbReference type="PIRSF" id="PIRSF005384">
    <property type="entry name" value="RpiB_LacA_B"/>
    <property type="match status" value="1"/>
</dbReference>
<dbReference type="EMBL" id="FOJI01000001">
    <property type="protein sequence ID" value="SEV81994.1"/>
    <property type="molecule type" value="Genomic_DNA"/>
</dbReference>
<name>A0A1I0M224_9FIRM</name>
<evidence type="ECO:0000313" key="6">
    <source>
        <dbReference type="Proteomes" id="UP000199701"/>
    </source>
</evidence>
<feature type="binding site" evidence="4">
    <location>
        <position position="133"/>
    </location>
    <ligand>
        <name>D-ribulose 5-phosphate</name>
        <dbReference type="ChEBI" id="CHEBI:58121"/>
    </ligand>
</feature>